<evidence type="ECO:0000313" key="4">
    <source>
        <dbReference type="EMBL" id="KQA99905.1"/>
    </source>
</evidence>
<dbReference type="EMBL" id="JJMN01000044">
    <property type="protein sequence ID" value="KDO14856.1"/>
    <property type="molecule type" value="Genomic_DNA"/>
</dbReference>
<dbReference type="Gene3D" id="3.30.110.40">
    <property type="entry name" value="TusA-like domain"/>
    <property type="match status" value="1"/>
</dbReference>
<evidence type="ECO:0000313" key="3">
    <source>
        <dbReference type="EMBL" id="KQA23220.1"/>
    </source>
</evidence>
<dbReference type="CDD" id="cd00291">
    <property type="entry name" value="SirA_YedF_YeeD"/>
    <property type="match status" value="1"/>
</dbReference>
<dbReference type="GeneID" id="94013185"/>
<dbReference type="RefSeq" id="WP_000433300.1">
    <property type="nucleotide sequence ID" value="NZ_ACZT01000009.1"/>
</dbReference>
<dbReference type="PATRIC" id="fig|1481663.10.peg.24"/>
<dbReference type="EMBL" id="LCUF01000014">
    <property type="protein sequence ID" value="KQA23220.1"/>
    <property type="molecule type" value="Genomic_DNA"/>
</dbReference>
<proteinExistence type="predicted"/>
<name>A0A067BKB3_VIBMT</name>
<dbReference type="OrthoDB" id="6215889at2"/>
<sequence>MEPIILDLREQRCPLALLLAKRATAALLPCEALTILIADPASLRDIEQYMAQQPVQCQRTQKHDHCSLMVSKETSFNV</sequence>
<evidence type="ECO:0000313" key="6">
    <source>
        <dbReference type="Proteomes" id="UP000050491"/>
    </source>
</evidence>
<dbReference type="Proteomes" id="UP000050491">
    <property type="component" value="Unassembled WGS sequence"/>
</dbReference>
<dbReference type="EMBL" id="LBGP01000018">
    <property type="protein sequence ID" value="KQA99905.1"/>
    <property type="molecule type" value="Genomic_DNA"/>
</dbReference>
<evidence type="ECO:0000313" key="5">
    <source>
        <dbReference type="Proteomes" id="UP000027331"/>
    </source>
</evidence>
<dbReference type="AlphaFoldDB" id="A0A067BKB3"/>
<dbReference type="Pfam" id="PF01206">
    <property type="entry name" value="TusA"/>
    <property type="match status" value="1"/>
</dbReference>
<organism evidence="3 7">
    <name type="scientific">Vibrio metoecus</name>
    <dbReference type="NCBI Taxonomy" id="1481663"/>
    <lineage>
        <taxon>Bacteria</taxon>
        <taxon>Pseudomonadati</taxon>
        <taxon>Pseudomonadota</taxon>
        <taxon>Gammaproteobacteria</taxon>
        <taxon>Vibrionales</taxon>
        <taxon>Vibrionaceae</taxon>
        <taxon>Vibrio</taxon>
    </lineage>
</organism>
<dbReference type="Proteomes" id="UP000053724">
    <property type="component" value="Unassembled WGS sequence"/>
</dbReference>
<dbReference type="Proteomes" id="UP000027331">
    <property type="component" value="Unassembled WGS sequence"/>
</dbReference>
<protein>
    <recommendedName>
        <fullName evidence="1">UPF0033 domain-containing protein</fullName>
    </recommendedName>
</protein>
<dbReference type="SUPFAM" id="SSF64307">
    <property type="entry name" value="SirA-like"/>
    <property type="match status" value="1"/>
</dbReference>
<reference evidence="2 5" key="1">
    <citation type="submission" date="2014-04" db="EMBL/GenBank/DDBJ databases">
        <title>Vibrio metecus sp. nov., a close relative of Vibrio cholerae isolated from coastal brackish ponds and clinical specimens.</title>
        <authorList>
            <person name="Kirchberger P.C."/>
            <person name="Turnsek M."/>
            <person name="Hunt D.E."/>
            <person name="Haley B.J."/>
            <person name="Colwell R."/>
            <person name="Polz M.F."/>
            <person name="Tarr C.L."/>
            <person name="Boucher Y."/>
        </authorList>
    </citation>
    <scope>NUCLEOTIDE SEQUENCE [LARGE SCALE GENOMIC DNA]</scope>
    <source>
        <strain evidence="2">OP3H</strain>
        <strain evidence="5">PPCK-2014</strain>
    </source>
</reference>
<dbReference type="InterPro" id="IPR036868">
    <property type="entry name" value="TusA-like_sf"/>
</dbReference>
<gene>
    <name evidence="3" type="ORF">AAY55_11645</name>
    <name evidence="2" type="ORF">DP83_06255</name>
    <name evidence="4" type="ORF">XV92_14105</name>
</gene>
<reference evidence="6 7" key="2">
    <citation type="journal article" date="2015" name="Genome Biol. Evol.">
        <title>The Dynamics of Genetic Interactions between Vibrio metoecus and Vibrio cholerae, Two Close Relatives Co-Occurring in the Environment.</title>
        <authorList>
            <person name="Orata F.D."/>
            <person name="Kirchberger P.C."/>
            <person name="Meheust R."/>
            <person name="Barlow E.J."/>
            <person name="Tarr C.L."/>
            <person name="Boucher Y."/>
        </authorList>
    </citation>
    <scope>NUCLEOTIDE SEQUENCE [LARGE SCALE GENOMIC DNA]</scope>
    <source>
        <strain evidence="3 7">08-2459</strain>
        <strain evidence="4 6">YB5B04</strain>
    </source>
</reference>
<evidence type="ECO:0000313" key="7">
    <source>
        <dbReference type="Proteomes" id="UP000053724"/>
    </source>
</evidence>
<feature type="domain" description="UPF0033" evidence="1">
    <location>
        <begin position="5"/>
        <end position="64"/>
    </location>
</feature>
<accession>A0A067BKB3</accession>
<evidence type="ECO:0000259" key="1">
    <source>
        <dbReference type="Pfam" id="PF01206"/>
    </source>
</evidence>
<keyword evidence="5" id="KW-1185">Reference proteome</keyword>
<evidence type="ECO:0000313" key="2">
    <source>
        <dbReference type="EMBL" id="KDO14856.1"/>
    </source>
</evidence>
<comment type="caution">
    <text evidence="3">The sequence shown here is derived from an EMBL/GenBank/DDBJ whole genome shotgun (WGS) entry which is preliminary data.</text>
</comment>
<dbReference type="InterPro" id="IPR001455">
    <property type="entry name" value="TusA-like"/>
</dbReference>